<dbReference type="KEGG" id="lul:LPB138_01460"/>
<keyword evidence="7 10" id="KW-0648">Protein biosynthesis</keyword>
<protein>
    <recommendedName>
        <fullName evidence="10">Histidine--tRNA ligase</fullName>
        <ecNumber evidence="10">6.1.1.21</ecNumber>
    </recommendedName>
    <alternativeName>
        <fullName evidence="10">Histidyl-tRNA synthetase</fullName>
        <shortName evidence="10">HisRS</shortName>
    </alternativeName>
</protein>
<feature type="binding site" evidence="11">
    <location>
        <position position="132"/>
    </location>
    <ligand>
        <name>L-histidine</name>
        <dbReference type="ChEBI" id="CHEBI:57595"/>
    </ligand>
</feature>
<dbReference type="PIRSF" id="PIRSF001549">
    <property type="entry name" value="His-tRNA_synth"/>
    <property type="match status" value="1"/>
</dbReference>
<dbReference type="HAMAP" id="MF_00127">
    <property type="entry name" value="His_tRNA_synth"/>
    <property type="match status" value="1"/>
</dbReference>
<dbReference type="Proteomes" id="UP000176050">
    <property type="component" value="Chromosome"/>
</dbReference>
<evidence type="ECO:0000256" key="3">
    <source>
        <dbReference type="ARBA" id="ARBA00022490"/>
    </source>
</evidence>
<dbReference type="EMBL" id="CP017478">
    <property type="protein sequence ID" value="AOW19432.1"/>
    <property type="molecule type" value="Genomic_DNA"/>
</dbReference>
<dbReference type="GO" id="GO:0006427">
    <property type="term" value="P:histidyl-tRNA aminoacylation"/>
    <property type="evidence" value="ECO:0007669"/>
    <property type="project" value="UniProtKB-UniRule"/>
</dbReference>
<keyword evidence="14" id="KW-1185">Reference proteome</keyword>
<keyword evidence="8 10" id="KW-0030">Aminoacyl-tRNA synthetase</keyword>
<dbReference type="InterPro" id="IPR004516">
    <property type="entry name" value="HisRS/HisZ"/>
</dbReference>
<sequence length="456" mass="51269">MAQKPSIPKGTRDFSPEEVAKRNYIFSTIKSSFENFGFQPIETPSFENSSTLMGKYGDEGDRLIFKILNSGDYLSKADEKLLVDKNSLKLTSQISEKALRYDLTVPFARYVVQHQNEITFPFKRYQIQPVWRADRPQKGRFREFYQCDADVVGSKSLVQEIEFIQLYDDVFTKLKLEGTTIKMNNRKILSGIAEIIGASDKLIDFTVALDKLDKIGADGVTKEMLSKGITEEAIEKVQPLFNFTGSNLEKLGQLKEMLATSDQGLDGVNELQTVVENISELGLKSASLDIDVTLARGLNYYTGAIFEVSAPKGVKMGSIGGGGRYDDLTGIFGLKDVSGVGISFGLDRIYLVLEELNLFNAVELPKPKVVFLNYDENSSLLALKALKKLRENNIKSELYPDLGKSNKQQQKQWKYVVNREIDYAVIKIENEIYTLKNIKTGEQSECNLNELLNTLK</sequence>
<evidence type="ECO:0000256" key="2">
    <source>
        <dbReference type="ARBA" id="ARBA00011738"/>
    </source>
</evidence>
<keyword evidence="3 10" id="KW-0963">Cytoplasm</keyword>
<dbReference type="Gene3D" id="3.30.930.10">
    <property type="entry name" value="Bira Bifunctional Protein, Domain 2"/>
    <property type="match status" value="1"/>
</dbReference>
<evidence type="ECO:0000256" key="5">
    <source>
        <dbReference type="ARBA" id="ARBA00022741"/>
    </source>
</evidence>
<dbReference type="OrthoDB" id="9800814at2"/>
<evidence type="ECO:0000256" key="1">
    <source>
        <dbReference type="ARBA" id="ARBA00008226"/>
    </source>
</evidence>
<evidence type="ECO:0000256" key="11">
    <source>
        <dbReference type="PIRSR" id="PIRSR001549-1"/>
    </source>
</evidence>
<comment type="subcellular location">
    <subcellularLocation>
        <location evidence="10">Cytoplasm</location>
    </subcellularLocation>
</comment>
<feature type="binding site" evidence="11">
    <location>
        <position position="296"/>
    </location>
    <ligand>
        <name>L-histidine</name>
        <dbReference type="ChEBI" id="CHEBI:57595"/>
    </ligand>
</feature>
<comment type="catalytic activity">
    <reaction evidence="9 10">
        <text>tRNA(His) + L-histidine + ATP = L-histidyl-tRNA(His) + AMP + diphosphate + H(+)</text>
        <dbReference type="Rhea" id="RHEA:17313"/>
        <dbReference type="Rhea" id="RHEA-COMP:9665"/>
        <dbReference type="Rhea" id="RHEA-COMP:9689"/>
        <dbReference type="ChEBI" id="CHEBI:15378"/>
        <dbReference type="ChEBI" id="CHEBI:30616"/>
        <dbReference type="ChEBI" id="CHEBI:33019"/>
        <dbReference type="ChEBI" id="CHEBI:57595"/>
        <dbReference type="ChEBI" id="CHEBI:78442"/>
        <dbReference type="ChEBI" id="CHEBI:78527"/>
        <dbReference type="ChEBI" id="CHEBI:456215"/>
        <dbReference type="EC" id="6.1.1.21"/>
    </reaction>
</comment>
<dbReference type="InterPro" id="IPR015807">
    <property type="entry name" value="His-tRNA-ligase"/>
</dbReference>
<name>A0A1D8P4D6_9FLAO</name>
<dbReference type="PANTHER" id="PTHR11476">
    <property type="entry name" value="HISTIDYL-TRNA SYNTHETASE"/>
    <property type="match status" value="1"/>
</dbReference>
<dbReference type="PROSITE" id="PS50862">
    <property type="entry name" value="AA_TRNA_LIGASE_II"/>
    <property type="match status" value="1"/>
</dbReference>
<dbReference type="Pfam" id="PF13393">
    <property type="entry name" value="tRNA-synt_His"/>
    <property type="match status" value="1"/>
</dbReference>
<dbReference type="GO" id="GO:0005524">
    <property type="term" value="F:ATP binding"/>
    <property type="evidence" value="ECO:0007669"/>
    <property type="project" value="UniProtKB-UniRule"/>
</dbReference>
<evidence type="ECO:0000256" key="9">
    <source>
        <dbReference type="ARBA" id="ARBA00047639"/>
    </source>
</evidence>
<dbReference type="InterPro" id="IPR006195">
    <property type="entry name" value="aa-tRNA-synth_II"/>
</dbReference>
<dbReference type="SUPFAM" id="SSF55681">
    <property type="entry name" value="Class II aaRS and biotin synthetases"/>
    <property type="match status" value="1"/>
</dbReference>
<evidence type="ECO:0000313" key="14">
    <source>
        <dbReference type="Proteomes" id="UP000176050"/>
    </source>
</evidence>
<keyword evidence="4 10" id="KW-0436">Ligase</keyword>
<reference evidence="13 14" key="1">
    <citation type="submission" date="2016-10" db="EMBL/GenBank/DDBJ databases">
        <title>Lutibacter sp. LPB0138, isolated from marine gastropod.</title>
        <authorList>
            <person name="Kim E."/>
            <person name="Yi H."/>
        </authorList>
    </citation>
    <scope>NUCLEOTIDE SEQUENCE [LARGE SCALE GENOMIC DNA]</scope>
    <source>
        <strain evidence="13 14">LPB0138</strain>
    </source>
</reference>
<dbReference type="PANTHER" id="PTHR11476:SF7">
    <property type="entry name" value="HISTIDINE--TRNA LIGASE"/>
    <property type="match status" value="1"/>
</dbReference>
<dbReference type="GO" id="GO:0004821">
    <property type="term" value="F:histidine-tRNA ligase activity"/>
    <property type="evidence" value="ECO:0007669"/>
    <property type="project" value="UniProtKB-UniRule"/>
</dbReference>
<dbReference type="Gene3D" id="3.40.50.800">
    <property type="entry name" value="Anticodon-binding domain"/>
    <property type="match status" value="1"/>
</dbReference>
<evidence type="ECO:0000256" key="4">
    <source>
        <dbReference type="ARBA" id="ARBA00022598"/>
    </source>
</evidence>
<evidence type="ECO:0000256" key="8">
    <source>
        <dbReference type="ARBA" id="ARBA00023146"/>
    </source>
</evidence>
<accession>A0A1D8P4D6</accession>
<dbReference type="NCBIfam" id="TIGR00442">
    <property type="entry name" value="hisS"/>
    <property type="match status" value="1"/>
</dbReference>
<feature type="binding site" evidence="11">
    <location>
        <begin position="300"/>
        <end position="301"/>
    </location>
    <ligand>
        <name>L-histidine</name>
        <dbReference type="ChEBI" id="CHEBI:57595"/>
    </ligand>
</feature>
<evidence type="ECO:0000256" key="7">
    <source>
        <dbReference type="ARBA" id="ARBA00022917"/>
    </source>
</evidence>
<feature type="binding site" evidence="11">
    <location>
        <begin position="102"/>
        <end position="104"/>
    </location>
    <ligand>
        <name>L-histidine</name>
        <dbReference type="ChEBI" id="CHEBI:57595"/>
    </ligand>
</feature>
<evidence type="ECO:0000256" key="6">
    <source>
        <dbReference type="ARBA" id="ARBA00022840"/>
    </source>
</evidence>
<feature type="binding site" evidence="11">
    <location>
        <position position="150"/>
    </location>
    <ligand>
        <name>L-histidine</name>
        <dbReference type="ChEBI" id="CHEBI:57595"/>
    </ligand>
</feature>
<feature type="binding site" evidence="11">
    <location>
        <position position="146"/>
    </location>
    <ligand>
        <name>L-histidine</name>
        <dbReference type="ChEBI" id="CHEBI:57595"/>
    </ligand>
</feature>
<dbReference type="InterPro" id="IPR041715">
    <property type="entry name" value="HisRS-like_core"/>
</dbReference>
<dbReference type="STRING" id="1850246.LPB138_01460"/>
<keyword evidence="5 10" id="KW-0547">Nucleotide-binding</keyword>
<feature type="domain" description="Aminoacyl-transfer RNA synthetases class-II family profile" evidence="12">
    <location>
        <begin position="1"/>
        <end position="365"/>
    </location>
</feature>
<dbReference type="FunFam" id="3.30.930.10:FF:000093">
    <property type="entry name" value="Histidine--tRNA ligase"/>
    <property type="match status" value="1"/>
</dbReference>
<dbReference type="InterPro" id="IPR036621">
    <property type="entry name" value="Anticodon-bd_dom_sf"/>
</dbReference>
<dbReference type="AlphaFoldDB" id="A0A1D8P4D6"/>
<evidence type="ECO:0000313" key="13">
    <source>
        <dbReference type="EMBL" id="AOW19432.1"/>
    </source>
</evidence>
<dbReference type="InterPro" id="IPR045864">
    <property type="entry name" value="aa-tRNA-synth_II/BPL/LPL"/>
</dbReference>
<comment type="subunit">
    <text evidence="2 10">Homodimer.</text>
</comment>
<dbReference type="CDD" id="cd00773">
    <property type="entry name" value="HisRS-like_core"/>
    <property type="match status" value="1"/>
</dbReference>
<gene>
    <name evidence="10" type="primary">hisS</name>
    <name evidence="13" type="ORF">LPB138_01460</name>
</gene>
<comment type="similarity">
    <text evidence="1 10">Belongs to the class-II aminoacyl-tRNA synthetase family.</text>
</comment>
<dbReference type="SUPFAM" id="SSF52954">
    <property type="entry name" value="Class II aaRS ABD-related"/>
    <property type="match status" value="1"/>
</dbReference>
<dbReference type="RefSeq" id="WP_070235548.1">
    <property type="nucleotide sequence ID" value="NZ_CP017478.1"/>
</dbReference>
<proteinExistence type="inferred from homology"/>
<keyword evidence="6 10" id="KW-0067">ATP-binding</keyword>
<evidence type="ECO:0000259" key="12">
    <source>
        <dbReference type="PROSITE" id="PS50862"/>
    </source>
</evidence>
<evidence type="ECO:0000256" key="10">
    <source>
        <dbReference type="HAMAP-Rule" id="MF_00127"/>
    </source>
</evidence>
<organism evidence="13 14">
    <name type="scientific">Urechidicola croceus</name>
    <dbReference type="NCBI Taxonomy" id="1850246"/>
    <lineage>
        <taxon>Bacteria</taxon>
        <taxon>Pseudomonadati</taxon>
        <taxon>Bacteroidota</taxon>
        <taxon>Flavobacteriia</taxon>
        <taxon>Flavobacteriales</taxon>
        <taxon>Flavobacteriaceae</taxon>
        <taxon>Urechidicola</taxon>
    </lineage>
</organism>
<dbReference type="EC" id="6.1.1.21" evidence="10"/>
<dbReference type="GO" id="GO:0005737">
    <property type="term" value="C:cytoplasm"/>
    <property type="evidence" value="ECO:0007669"/>
    <property type="project" value="UniProtKB-SubCell"/>
</dbReference>